<evidence type="ECO:0000256" key="4">
    <source>
        <dbReference type="ARBA" id="ARBA00023239"/>
    </source>
</evidence>
<comment type="function">
    <text evidence="5">Catalyzes the condensation of formaldehyde and glutathione to S-hydroxymethylglutathione.</text>
</comment>
<keyword evidence="3 5" id="KW-0862">Zinc</keyword>
<dbReference type="EMBL" id="JAGGJV010000003">
    <property type="protein sequence ID" value="MBP1858559.1"/>
    <property type="molecule type" value="Genomic_DNA"/>
</dbReference>
<keyword evidence="8" id="KW-1185">Reference proteome</keyword>
<dbReference type="RefSeq" id="WP_209851427.1">
    <property type="nucleotide sequence ID" value="NZ_JAGGJV010000003.1"/>
</dbReference>
<evidence type="ECO:0000256" key="1">
    <source>
        <dbReference type="ARBA" id="ARBA00005495"/>
    </source>
</evidence>
<name>A0ABS4EKT7_9HYPH</name>
<feature type="binding site" evidence="5">
    <location>
        <position position="29"/>
    </location>
    <ligand>
        <name>Zn(2+)</name>
        <dbReference type="ChEBI" id="CHEBI:29105"/>
        <label>1</label>
        <note>structural</note>
    </ligand>
</feature>
<evidence type="ECO:0000313" key="7">
    <source>
        <dbReference type="EMBL" id="MBP1858559.1"/>
    </source>
</evidence>
<dbReference type="InterPro" id="IPR006913">
    <property type="entry name" value="CENP-V/GFA"/>
</dbReference>
<dbReference type="HAMAP" id="MF_00723">
    <property type="entry name" value="Formald_GSH"/>
    <property type="match status" value="1"/>
</dbReference>
<dbReference type="PANTHER" id="PTHR33337:SF40">
    <property type="entry name" value="CENP-V_GFA DOMAIN-CONTAINING PROTEIN-RELATED"/>
    <property type="match status" value="1"/>
</dbReference>
<reference evidence="7 8" key="1">
    <citation type="submission" date="2021-03" db="EMBL/GenBank/DDBJ databases">
        <title>Genomic Encyclopedia of Type Strains, Phase IV (KMG-IV): sequencing the most valuable type-strain genomes for metagenomic binning, comparative biology and taxonomic classification.</title>
        <authorList>
            <person name="Goeker M."/>
        </authorList>
    </citation>
    <scope>NUCLEOTIDE SEQUENCE [LARGE SCALE GENOMIC DNA]</scope>
    <source>
        <strain evidence="7 8">DSM 26427</strain>
    </source>
</reference>
<feature type="binding site" evidence="5">
    <location>
        <position position="55"/>
    </location>
    <ligand>
        <name>Zn(2+)</name>
        <dbReference type="ChEBI" id="CHEBI:29105"/>
        <label>2</label>
        <note>catalytic</note>
    </ligand>
</feature>
<protein>
    <recommendedName>
        <fullName evidence="5">Glutathione-dependent formaldehyde-activating enzyme</fullName>
        <ecNumber evidence="5">4.4.1.22</ecNumber>
    </recommendedName>
    <alternativeName>
        <fullName evidence="5">S-(hydroxymethyl)glutathione synthase</fullName>
    </alternativeName>
</protein>
<comment type="caution">
    <text evidence="7">The sequence shown here is derived from an EMBL/GenBank/DDBJ whole genome shotgun (WGS) entry which is preliminary data.</text>
</comment>
<feature type="binding site" evidence="5">
    <location>
        <position position="97"/>
    </location>
    <ligand>
        <name>Zn(2+)</name>
        <dbReference type="ChEBI" id="CHEBI:29105"/>
        <label>1</label>
        <note>structural</note>
    </ligand>
</feature>
<dbReference type="InterPro" id="IPR011057">
    <property type="entry name" value="Mss4-like_sf"/>
</dbReference>
<gene>
    <name evidence="5" type="primary">gfa</name>
    <name evidence="7" type="ORF">J2Z75_002067</name>
</gene>
<proteinExistence type="inferred from homology"/>
<comment type="pathway">
    <text evidence="5">One-carbon metabolism; formaldehyde degradation; formate from formaldehyde (glutathione route): step 1/3.</text>
</comment>
<dbReference type="NCBIfam" id="NF003829">
    <property type="entry name" value="PRK05417.1"/>
    <property type="match status" value="1"/>
</dbReference>
<dbReference type="NCBIfam" id="TIGR02820">
    <property type="entry name" value="formald_GSH"/>
    <property type="match status" value="1"/>
</dbReference>
<keyword evidence="4 5" id="KW-0456">Lyase</keyword>
<dbReference type="SUPFAM" id="SSF51316">
    <property type="entry name" value="Mss4-like"/>
    <property type="match status" value="1"/>
</dbReference>
<evidence type="ECO:0000256" key="2">
    <source>
        <dbReference type="ARBA" id="ARBA00022723"/>
    </source>
</evidence>
<comment type="cofactor">
    <cofactor evidence="5">
        <name>Zn(2+)</name>
        <dbReference type="ChEBI" id="CHEBI:29105"/>
    </cofactor>
    <text evidence="5">Binds 2 Zn(2+) ions per subunit.</text>
</comment>
<feature type="binding site" evidence="5">
    <location>
        <position position="50"/>
    </location>
    <ligand>
        <name>Zn(2+)</name>
        <dbReference type="ChEBI" id="CHEBI:29105"/>
        <label>2</label>
        <note>catalytic</note>
    </ligand>
</feature>
<dbReference type="EC" id="4.4.1.22" evidence="5"/>
<dbReference type="PIRSF" id="PIRSF033318">
    <property type="entry name" value="Formald_GSH"/>
    <property type="match status" value="1"/>
</dbReference>
<evidence type="ECO:0000313" key="8">
    <source>
        <dbReference type="Proteomes" id="UP000823786"/>
    </source>
</evidence>
<feature type="binding site" evidence="5">
    <location>
        <position position="100"/>
    </location>
    <ligand>
        <name>Zn(2+)</name>
        <dbReference type="ChEBI" id="CHEBI:29105"/>
        <label>1</label>
        <note>structural</note>
    </ligand>
</feature>
<evidence type="ECO:0000256" key="5">
    <source>
        <dbReference type="HAMAP-Rule" id="MF_00723"/>
    </source>
</evidence>
<dbReference type="PROSITE" id="PS51891">
    <property type="entry name" value="CENP_V_GFA"/>
    <property type="match status" value="1"/>
</dbReference>
<dbReference type="Proteomes" id="UP000823786">
    <property type="component" value="Unassembled WGS sequence"/>
</dbReference>
<sequence length="191" mass="20378">MPASVSLHPFLDKGMPKAAPGFTGGVLVCECADRPVRVKVDGDVAHNHACGCTKCWKPAGATFSIVAVVPHDKITVLENGDKLAVVDEAALIQRHACKGCGVHMYGPVEREHPFQGLDFIHPERFDKDGWTPPGFAAFVSSIIESGTDPADMPAIRGRLAELGLTPSDCLNNALMDYIATWTAKKSGVLKS</sequence>
<dbReference type="GO" id="GO:0051907">
    <property type="term" value="F:S-(hydroxymethyl)glutathione synthase activity"/>
    <property type="evidence" value="ECO:0007669"/>
    <property type="project" value="UniProtKB-EC"/>
</dbReference>
<comment type="similarity">
    <text evidence="1 5">Belongs to the Gfa family.</text>
</comment>
<feature type="binding site" evidence="5">
    <location>
        <position position="52"/>
    </location>
    <ligand>
        <name>Zn(2+)</name>
        <dbReference type="ChEBI" id="CHEBI:29105"/>
        <label>2</label>
        <note>catalytic</note>
    </ligand>
</feature>
<keyword evidence="2 5" id="KW-0479">Metal-binding</keyword>
<comment type="catalytic activity">
    <reaction evidence="5">
        <text>S-(hydroxymethyl)glutathione = glutathione + formaldehyde</text>
        <dbReference type="Rhea" id="RHEA:22488"/>
        <dbReference type="ChEBI" id="CHEBI:16842"/>
        <dbReference type="ChEBI" id="CHEBI:57925"/>
        <dbReference type="ChEBI" id="CHEBI:58758"/>
        <dbReference type="EC" id="4.4.1.22"/>
    </reaction>
</comment>
<accession>A0ABS4EKT7</accession>
<dbReference type="Gene3D" id="3.90.1590.10">
    <property type="entry name" value="glutathione-dependent formaldehyde- activating enzyme (gfa)"/>
    <property type="match status" value="1"/>
</dbReference>
<dbReference type="InterPro" id="IPR014185">
    <property type="entry name" value="Formald_GSH"/>
</dbReference>
<feature type="domain" description="CENP-V/GFA" evidence="6">
    <location>
        <begin position="22"/>
        <end position="168"/>
    </location>
</feature>
<evidence type="ECO:0000259" key="6">
    <source>
        <dbReference type="PROSITE" id="PS51891"/>
    </source>
</evidence>
<dbReference type="Pfam" id="PF04828">
    <property type="entry name" value="GFA"/>
    <property type="match status" value="1"/>
</dbReference>
<dbReference type="PANTHER" id="PTHR33337">
    <property type="entry name" value="GFA DOMAIN-CONTAINING PROTEIN"/>
    <property type="match status" value="1"/>
</dbReference>
<feature type="binding site" evidence="5">
    <location>
        <position position="31"/>
    </location>
    <ligand>
        <name>Zn(2+)</name>
        <dbReference type="ChEBI" id="CHEBI:29105"/>
        <label>1</label>
        <note>structural</note>
    </ligand>
</feature>
<evidence type="ECO:0000256" key="3">
    <source>
        <dbReference type="ARBA" id="ARBA00022833"/>
    </source>
</evidence>
<organism evidence="7 8">
    <name type="scientific">Rhizobium herbae</name>
    <dbReference type="NCBI Taxonomy" id="508661"/>
    <lineage>
        <taxon>Bacteria</taxon>
        <taxon>Pseudomonadati</taxon>
        <taxon>Pseudomonadota</taxon>
        <taxon>Alphaproteobacteria</taxon>
        <taxon>Hyphomicrobiales</taxon>
        <taxon>Rhizobiaceae</taxon>
        <taxon>Rhizobium/Agrobacterium group</taxon>
        <taxon>Rhizobium</taxon>
    </lineage>
</organism>